<sequence>MVAARDGASPGEVTPPITPGEEWTAERIEWLRTLHRERRAGLDGPAQEATWAVIEFVGDGGRDAERVVGAVRLRRAGEPGVLEMEFWLVRDARGRGVGREAAQLVVERAREAGAVVVRAEATSANGGVLALLRAVGFGTVVDGERIVAERDLRGHATGDRT</sequence>
<evidence type="ECO:0000256" key="1">
    <source>
        <dbReference type="SAM" id="MobiDB-lite"/>
    </source>
</evidence>
<dbReference type="Pfam" id="PF13302">
    <property type="entry name" value="Acetyltransf_3"/>
    <property type="match status" value="1"/>
</dbReference>
<evidence type="ECO:0000313" key="4">
    <source>
        <dbReference type="Proteomes" id="UP000007517"/>
    </source>
</evidence>
<dbReference type="CDD" id="cd04301">
    <property type="entry name" value="NAT_SF"/>
    <property type="match status" value="1"/>
</dbReference>
<dbReference type="Proteomes" id="UP000007517">
    <property type="component" value="Chromosome"/>
</dbReference>
<keyword evidence="3" id="KW-0808">Transferase</keyword>
<feature type="region of interest" description="Disordered" evidence="1">
    <location>
        <begin position="1"/>
        <end position="20"/>
    </location>
</feature>
<dbReference type="HOGENOM" id="CLU_132606_0_0_11"/>
<feature type="domain" description="N-acetyltransferase" evidence="2">
    <location>
        <begin position="12"/>
        <end position="153"/>
    </location>
</feature>
<evidence type="ECO:0000313" key="3">
    <source>
        <dbReference type="EMBL" id="CCG03208.1"/>
    </source>
</evidence>
<dbReference type="PROSITE" id="PS51186">
    <property type="entry name" value="GNAT"/>
    <property type="match status" value="1"/>
</dbReference>
<dbReference type="eggNOG" id="COG1670">
    <property type="taxonomic scope" value="Bacteria"/>
</dbReference>
<dbReference type="SUPFAM" id="SSF55729">
    <property type="entry name" value="Acyl-CoA N-acyltransferases (Nat)"/>
    <property type="match status" value="1"/>
</dbReference>
<dbReference type="AlphaFoldDB" id="H6RUP1"/>
<dbReference type="KEGG" id="bsd:BLASA_2303"/>
<protein>
    <submittedName>
        <fullName evidence="3">GCN5-related N-acetyltransferase</fullName>
    </submittedName>
</protein>
<evidence type="ECO:0000259" key="2">
    <source>
        <dbReference type="PROSITE" id="PS51186"/>
    </source>
</evidence>
<proteinExistence type="predicted"/>
<name>H6RUP1_BLASD</name>
<dbReference type="Gene3D" id="3.40.630.30">
    <property type="match status" value="1"/>
</dbReference>
<keyword evidence="4" id="KW-1185">Reference proteome</keyword>
<dbReference type="EMBL" id="FO117623">
    <property type="protein sequence ID" value="CCG03208.1"/>
    <property type="molecule type" value="Genomic_DNA"/>
</dbReference>
<dbReference type="STRING" id="1146883.BLASA_2303"/>
<reference evidence="3 4" key="1">
    <citation type="journal article" date="2012" name="J. Bacteriol.">
        <title>Genome Sequence of Blastococcus saxobsidens DD2, a Stone-Inhabiting Bacterium.</title>
        <authorList>
            <person name="Chouaia B."/>
            <person name="Crotti E."/>
            <person name="Brusetti L."/>
            <person name="Daffonchio D."/>
            <person name="Essoussi I."/>
            <person name="Nouioui I."/>
            <person name="Sbissi I."/>
            <person name="Ghodhbane-Gtari F."/>
            <person name="Gtari M."/>
            <person name="Vacherie B."/>
            <person name="Barbe V."/>
            <person name="Medigue C."/>
            <person name="Gury J."/>
            <person name="Pujic P."/>
            <person name="Normand P."/>
        </authorList>
    </citation>
    <scope>NUCLEOTIDE SEQUENCE [LARGE SCALE GENOMIC DNA]</scope>
    <source>
        <strain evidence="3 4">DD2</strain>
    </source>
</reference>
<dbReference type="InterPro" id="IPR016181">
    <property type="entry name" value="Acyl_CoA_acyltransferase"/>
</dbReference>
<reference evidence="4" key="2">
    <citation type="submission" date="2012-02" db="EMBL/GenBank/DDBJ databases">
        <title>Complete genome sequence of Blastococcus saxobsidens strain DD2.</title>
        <authorList>
            <person name="Genoscope."/>
        </authorList>
    </citation>
    <scope>NUCLEOTIDE SEQUENCE [LARGE SCALE GENOMIC DNA]</scope>
    <source>
        <strain evidence="4">DD2</strain>
    </source>
</reference>
<organism evidence="3 4">
    <name type="scientific">Blastococcus saxobsidens (strain DD2)</name>
    <dbReference type="NCBI Taxonomy" id="1146883"/>
    <lineage>
        <taxon>Bacteria</taxon>
        <taxon>Bacillati</taxon>
        <taxon>Actinomycetota</taxon>
        <taxon>Actinomycetes</taxon>
        <taxon>Geodermatophilales</taxon>
        <taxon>Geodermatophilaceae</taxon>
        <taxon>Blastococcus</taxon>
    </lineage>
</organism>
<dbReference type="GO" id="GO:0016747">
    <property type="term" value="F:acyltransferase activity, transferring groups other than amino-acyl groups"/>
    <property type="evidence" value="ECO:0007669"/>
    <property type="project" value="InterPro"/>
</dbReference>
<accession>H6RUP1</accession>
<dbReference type="InterPro" id="IPR000182">
    <property type="entry name" value="GNAT_dom"/>
</dbReference>
<gene>
    <name evidence="3" type="ordered locus">BLASA_2303</name>
</gene>